<evidence type="ECO:0000256" key="1">
    <source>
        <dbReference type="ARBA" id="ARBA00004604"/>
    </source>
</evidence>
<evidence type="ECO:0000256" key="3">
    <source>
        <dbReference type="ARBA" id="ARBA00021321"/>
    </source>
</evidence>
<dbReference type="EMBL" id="MU167250">
    <property type="protein sequence ID" value="KAG0147277.1"/>
    <property type="molecule type" value="Genomic_DNA"/>
</dbReference>
<keyword evidence="4" id="KW-0539">Nucleus</keyword>
<dbReference type="OrthoDB" id="2506208at2759"/>
<evidence type="ECO:0000256" key="2">
    <source>
        <dbReference type="ARBA" id="ARBA00011022"/>
    </source>
</evidence>
<name>A0A9P6TCG1_9BASI</name>
<evidence type="ECO:0000256" key="4">
    <source>
        <dbReference type="ARBA" id="ARBA00023242"/>
    </source>
</evidence>
<feature type="non-terminal residue" evidence="6">
    <location>
        <position position="1"/>
    </location>
</feature>
<comment type="subcellular location">
    <subcellularLocation>
        <location evidence="1">Nucleus</location>
        <location evidence="1">Nucleolus</location>
    </subcellularLocation>
</comment>
<protein>
    <recommendedName>
        <fullName evidence="3">Ribosome biogenesis protein SLX9</fullName>
    </recommendedName>
</protein>
<evidence type="ECO:0000313" key="6">
    <source>
        <dbReference type="EMBL" id="KAG0147277.1"/>
    </source>
</evidence>
<comment type="caution">
    <text evidence="6">The sequence shown here is derived from an EMBL/GenBank/DDBJ whole genome shotgun (WGS) entry which is preliminary data.</text>
</comment>
<proteinExistence type="inferred from homology"/>
<evidence type="ECO:0000256" key="5">
    <source>
        <dbReference type="SAM" id="MobiDB-lite"/>
    </source>
</evidence>
<dbReference type="Pfam" id="PF15341">
    <property type="entry name" value="SLX9"/>
    <property type="match status" value="1"/>
</dbReference>
<dbReference type="InterPro" id="IPR028160">
    <property type="entry name" value="Slx9-like"/>
</dbReference>
<dbReference type="GO" id="GO:0030686">
    <property type="term" value="C:90S preribosome"/>
    <property type="evidence" value="ECO:0007669"/>
    <property type="project" value="InterPro"/>
</dbReference>
<organism evidence="6 7">
    <name type="scientific">Cronartium quercuum f. sp. fusiforme G11</name>
    <dbReference type="NCBI Taxonomy" id="708437"/>
    <lineage>
        <taxon>Eukaryota</taxon>
        <taxon>Fungi</taxon>
        <taxon>Dikarya</taxon>
        <taxon>Basidiomycota</taxon>
        <taxon>Pucciniomycotina</taxon>
        <taxon>Pucciniomycetes</taxon>
        <taxon>Pucciniales</taxon>
        <taxon>Coleosporiaceae</taxon>
        <taxon>Cronartium</taxon>
    </lineage>
</organism>
<dbReference type="Proteomes" id="UP000886653">
    <property type="component" value="Unassembled WGS sequence"/>
</dbReference>
<feature type="region of interest" description="Disordered" evidence="5">
    <location>
        <begin position="41"/>
        <end position="61"/>
    </location>
</feature>
<dbReference type="GO" id="GO:0005730">
    <property type="term" value="C:nucleolus"/>
    <property type="evidence" value="ECO:0007669"/>
    <property type="project" value="UniProtKB-SubCell"/>
</dbReference>
<gene>
    <name evidence="6" type="ORF">CROQUDRAFT_43128</name>
</gene>
<keyword evidence="7" id="KW-1185">Reference proteome</keyword>
<accession>A0A9P6TCG1</accession>
<dbReference type="GO" id="GO:0030688">
    <property type="term" value="C:preribosome, small subunit precursor"/>
    <property type="evidence" value="ECO:0007669"/>
    <property type="project" value="InterPro"/>
</dbReference>
<reference evidence="6" key="1">
    <citation type="submission" date="2013-11" db="EMBL/GenBank/DDBJ databases">
        <title>Genome sequence of the fusiform rust pathogen reveals effectors for host alternation and coevolution with pine.</title>
        <authorList>
            <consortium name="DOE Joint Genome Institute"/>
            <person name="Smith K."/>
            <person name="Pendleton A."/>
            <person name="Kubisiak T."/>
            <person name="Anderson C."/>
            <person name="Salamov A."/>
            <person name="Aerts A."/>
            <person name="Riley R."/>
            <person name="Clum A."/>
            <person name="Lindquist E."/>
            <person name="Ence D."/>
            <person name="Campbell M."/>
            <person name="Kronenberg Z."/>
            <person name="Feau N."/>
            <person name="Dhillon B."/>
            <person name="Hamelin R."/>
            <person name="Burleigh J."/>
            <person name="Smith J."/>
            <person name="Yandell M."/>
            <person name="Nelson C."/>
            <person name="Grigoriev I."/>
            <person name="Davis J."/>
        </authorList>
    </citation>
    <scope>NUCLEOTIDE SEQUENCE</scope>
    <source>
        <strain evidence="6">G11</strain>
    </source>
</reference>
<comment type="similarity">
    <text evidence="2">Belongs to the SLX9 family.</text>
</comment>
<dbReference type="GO" id="GO:0000462">
    <property type="term" value="P:maturation of SSU-rRNA from tricistronic rRNA transcript (SSU-rRNA, 5.8S rRNA, LSU-rRNA)"/>
    <property type="evidence" value="ECO:0007669"/>
    <property type="project" value="InterPro"/>
</dbReference>
<sequence length="104" mass="11677">PKPYSKSHAKRMKKKIKENGRIGNLDTVKCALAELATEPVVTPSEKKPEDVDVKRSKKSMSERGRAIVLLQESARLPKILEDSAFKKDPFGALRTHLKHSLQNT</sequence>
<dbReference type="AlphaFoldDB" id="A0A9P6TCG1"/>
<feature type="compositionally biased region" description="Basic and acidic residues" evidence="5">
    <location>
        <begin position="44"/>
        <end position="61"/>
    </location>
</feature>
<evidence type="ECO:0000313" key="7">
    <source>
        <dbReference type="Proteomes" id="UP000886653"/>
    </source>
</evidence>